<evidence type="ECO:0000313" key="2">
    <source>
        <dbReference type="EMBL" id="POM75516.1"/>
    </source>
</evidence>
<dbReference type="PANTHER" id="PTHR37836">
    <property type="entry name" value="LMO1036 PROTEIN"/>
    <property type="match status" value="1"/>
</dbReference>
<proteinExistence type="predicted"/>
<accession>A0A2P4YCH7</accession>
<gene>
    <name evidence="2" type="ORF">PHPALM_7376</name>
</gene>
<dbReference type="PANTHER" id="PTHR37836:SF2">
    <property type="entry name" value="DUF4038 DOMAIN-CONTAINING PROTEIN"/>
    <property type="match status" value="1"/>
</dbReference>
<comment type="caution">
    <text evidence="2">The sequence shown here is derived from an EMBL/GenBank/DDBJ whole genome shotgun (WGS) entry which is preliminary data.</text>
</comment>
<dbReference type="Gene3D" id="3.20.20.80">
    <property type="entry name" value="Glycosidases"/>
    <property type="match status" value="1"/>
</dbReference>
<dbReference type="OrthoDB" id="113600at2759"/>
<dbReference type="Pfam" id="PF13204">
    <property type="entry name" value="Apiosidase"/>
    <property type="match status" value="1"/>
</dbReference>
<sequence>MNDAKYSVTEGAVFHCETKQVPYPFQRAIPCERISDREKASYRKINLLSWPARGPHALSADTAWELVHRPNKTSIEFYLKTRAEQGYNVVQTVAVSKLNGTTRSNFYGDLPFNNSDPTKPNEAYFELVDWTVDLAASYGNLIALVSTWGMYVNGGWHSTERIFNESN</sequence>
<name>A0A2P4YCH7_9STRA</name>
<evidence type="ECO:0000259" key="1">
    <source>
        <dbReference type="Pfam" id="PF13204"/>
    </source>
</evidence>
<dbReference type="InterPro" id="IPR025277">
    <property type="entry name" value="Apiosidase-like_cat_dom"/>
</dbReference>
<keyword evidence="3" id="KW-1185">Reference proteome</keyword>
<protein>
    <recommendedName>
        <fullName evidence="1">Apiosidase-like catalytic domain-containing protein</fullName>
    </recommendedName>
</protein>
<reference evidence="2 3" key="1">
    <citation type="journal article" date="2017" name="Genome Biol. Evol.">
        <title>Phytophthora megakarya and P. palmivora, closely related causal agents of cacao black pod rot, underwent increases in genome sizes and gene numbers by different mechanisms.</title>
        <authorList>
            <person name="Ali S.S."/>
            <person name="Shao J."/>
            <person name="Lary D.J."/>
            <person name="Kronmiller B."/>
            <person name="Shen D."/>
            <person name="Strem M.D."/>
            <person name="Amoako-Attah I."/>
            <person name="Akrofi A.Y."/>
            <person name="Begoude B.A."/>
            <person name="Ten Hoopen G.M."/>
            <person name="Coulibaly K."/>
            <person name="Kebe B.I."/>
            <person name="Melnick R.L."/>
            <person name="Guiltinan M.J."/>
            <person name="Tyler B.M."/>
            <person name="Meinhardt L.W."/>
            <person name="Bailey B.A."/>
        </authorList>
    </citation>
    <scope>NUCLEOTIDE SEQUENCE [LARGE SCALE GENOMIC DNA]</scope>
    <source>
        <strain evidence="3">sbr112.9</strain>
    </source>
</reference>
<feature type="non-terminal residue" evidence="2">
    <location>
        <position position="167"/>
    </location>
</feature>
<feature type="domain" description="Apiosidase-like catalytic" evidence="1">
    <location>
        <begin position="58"/>
        <end position="167"/>
    </location>
</feature>
<dbReference type="AlphaFoldDB" id="A0A2P4YCH7"/>
<dbReference type="EMBL" id="NCKW01003781">
    <property type="protein sequence ID" value="POM75516.1"/>
    <property type="molecule type" value="Genomic_DNA"/>
</dbReference>
<organism evidence="2 3">
    <name type="scientific">Phytophthora palmivora</name>
    <dbReference type="NCBI Taxonomy" id="4796"/>
    <lineage>
        <taxon>Eukaryota</taxon>
        <taxon>Sar</taxon>
        <taxon>Stramenopiles</taxon>
        <taxon>Oomycota</taxon>
        <taxon>Peronosporomycetes</taxon>
        <taxon>Peronosporales</taxon>
        <taxon>Peronosporaceae</taxon>
        <taxon>Phytophthora</taxon>
    </lineage>
</organism>
<dbReference type="Proteomes" id="UP000237271">
    <property type="component" value="Unassembled WGS sequence"/>
</dbReference>
<evidence type="ECO:0000313" key="3">
    <source>
        <dbReference type="Proteomes" id="UP000237271"/>
    </source>
</evidence>